<reference evidence="2" key="2">
    <citation type="submission" date="2025-08" db="UniProtKB">
        <authorList>
            <consortium name="Ensembl"/>
        </authorList>
    </citation>
    <scope>IDENTIFICATION</scope>
</reference>
<feature type="region of interest" description="Disordered" evidence="1">
    <location>
        <begin position="445"/>
        <end position="485"/>
    </location>
</feature>
<keyword evidence="3" id="KW-1185">Reference proteome</keyword>
<evidence type="ECO:0000313" key="2">
    <source>
        <dbReference type="Ensembl" id="ENSPMRP00000024988.1"/>
    </source>
</evidence>
<proteinExistence type="predicted"/>
<feature type="compositionally biased region" description="Gly residues" evidence="1">
    <location>
        <begin position="292"/>
        <end position="301"/>
    </location>
</feature>
<evidence type="ECO:0000256" key="1">
    <source>
        <dbReference type="SAM" id="MobiDB-lite"/>
    </source>
</evidence>
<feature type="compositionally biased region" description="Low complexity" evidence="1">
    <location>
        <begin position="343"/>
        <end position="354"/>
    </location>
</feature>
<dbReference type="Proteomes" id="UP000472272">
    <property type="component" value="Chromosome 12"/>
</dbReference>
<evidence type="ECO:0000313" key="3">
    <source>
        <dbReference type="Proteomes" id="UP000472272"/>
    </source>
</evidence>
<reference evidence="2 3" key="1">
    <citation type="journal article" date="2019" name="Proc. Natl. Acad. Sci. U.S.A.">
        <title>Regulatory changes in pterin and carotenoid genes underlie balanced color polymorphisms in the wall lizard.</title>
        <authorList>
            <person name="Andrade P."/>
            <person name="Pinho C."/>
            <person name="Perez I de Lanuza G."/>
            <person name="Afonso S."/>
            <person name="Brejcha J."/>
            <person name="Rubin C.J."/>
            <person name="Wallerman O."/>
            <person name="Pereira P."/>
            <person name="Sabatino S.J."/>
            <person name="Bellati A."/>
            <person name="Pellitteri-Rosa D."/>
            <person name="Bosakova Z."/>
            <person name="Bunikis I."/>
            <person name="Carretero M.A."/>
            <person name="Feiner N."/>
            <person name="Marsik P."/>
            <person name="Pauperio F."/>
            <person name="Salvi D."/>
            <person name="Soler L."/>
            <person name="While G.M."/>
            <person name="Uller T."/>
            <person name="Font E."/>
            <person name="Andersson L."/>
            <person name="Carneiro M."/>
        </authorList>
    </citation>
    <scope>NUCLEOTIDE SEQUENCE</scope>
</reference>
<dbReference type="OMA" id="KIEITHY"/>
<feature type="compositionally biased region" description="Basic and acidic residues" evidence="1">
    <location>
        <begin position="161"/>
        <end position="179"/>
    </location>
</feature>
<feature type="region of interest" description="Disordered" evidence="1">
    <location>
        <begin position="138"/>
        <end position="223"/>
    </location>
</feature>
<name>A0A670JJG1_PODMU</name>
<reference evidence="2" key="3">
    <citation type="submission" date="2025-09" db="UniProtKB">
        <authorList>
            <consortium name="Ensembl"/>
        </authorList>
    </citation>
    <scope>IDENTIFICATION</scope>
</reference>
<feature type="compositionally biased region" description="Polar residues" evidence="1">
    <location>
        <begin position="372"/>
        <end position="402"/>
    </location>
</feature>
<organism evidence="2 3">
    <name type="scientific">Podarcis muralis</name>
    <name type="common">Wall lizard</name>
    <name type="synonym">Lacerta muralis</name>
    <dbReference type="NCBI Taxonomy" id="64176"/>
    <lineage>
        <taxon>Eukaryota</taxon>
        <taxon>Metazoa</taxon>
        <taxon>Chordata</taxon>
        <taxon>Craniata</taxon>
        <taxon>Vertebrata</taxon>
        <taxon>Euteleostomi</taxon>
        <taxon>Lepidosauria</taxon>
        <taxon>Squamata</taxon>
        <taxon>Bifurcata</taxon>
        <taxon>Unidentata</taxon>
        <taxon>Episquamata</taxon>
        <taxon>Laterata</taxon>
        <taxon>Lacertibaenia</taxon>
        <taxon>Lacertidae</taxon>
        <taxon>Podarcis</taxon>
    </lineage>
</organism>
<feature type="compositionally biased region" description="Polar residues" evidence="1">
    <location>
        <begin position="201"/>
        <end position="215"/>
    </location>
</feature>
<sequence length="604" mass="64967">MSLSNQPSAPLSEYSQLCKGKSTEGISEGFHCMEAQKDFGKTEFAWQRTEGKLNEIGLNVNSGGQLKDGLVKSSQGFTDEDKLCFFEGKLDKELKAAPKDKRGEAETLQGKKCPMAPLGHLESWALISEVFPPAEGGLGGVGAAGSHSGQAEPTRSPARLGQHEAITDQEKAAGKKVAEAKCQQGQPGSDPRKYADEPETSVWNPSFSPVPTSSLGCPEAAGKTEGPPAYSMIGVVNDSYVQSGFAPSPALPKLGPPTTTVELAQDDFRSSCFNNLHEIEDERFSAEAGEKQGSGGDGGFLNRGAHQRKAMRRAMSESSHLSVPPALNLADKYPEPPAREDLLGSLVSPSGSLSQTTSPMTRKPSAPMKRSATVSEEQTSARSLGSAQNNVEPPSLIVNQEHPSLPMEEPSARQREEWDASGSAVKRELVSPGLYHSKLEQIPEIGGHGRGGRSHVVSEPSCLGSPRSGRIQEMEPGRAASVPGRREIEVSDVPSALSPQQGDGPRDGMLLNFLSPGKQECRLPFPGRGSAPRRHNRVVPFCGSEYWHRPAWREWRVWWKAEERPAFPPVPCRSSTRPFNGGEKPFSLPGTAVLLFPPTPPFSQ</sequence>
<accession>A0A670JJG1</accession>
<dbReference type="Ensembl" id="ENSPMRT00000026511.1">
    <property type="protein sequence ID" value="ENSPMRP00000024988.1"/>
    <property type="gene ID" value="ENSPMRG00000016154.1"/>
</dbReference>
<protein>
    <submittedName>
        <fullName evidence="2">Uncharacterized protein</fullName>
    </submittedName>
</protein>
<dbReference type="AlphaFoldDB" id="A0A670JJG1"/>
<feature type="region of interest" description="Disordered" evidence="1">
    <location>
        <begin position="284"/>
        <end position="423"/>
    </location>
</feature>
<feature type="compositionally biased region" description="Basic and acidic residues" evidence="1">
    <location>
        <begin position="332"/>
        <end position="342"/>
    </location>
</feature>